<dbReference type="Pfam" id="PF14312">
    <property type="entry name" value="FG-GAP_2"/>
    <property type="match status" value="7"/>
</dbReference>
<keyword evidence="2" id="KW-0677">Repeat</keyword>
<keyword evidence="3" id="KW-0325">Glycoprotein</keyword>
<keyword evidence="6" id="KW-1185">Reference proteome</keyword>
<dbReference type="InterPro" id="IPR028994">
    <property type="entry name" value="Integrin_alpha_N"/>
</dbReference>
<gene>
    <name evidence="5" type="ORF">CDV28_12043</name>
</gene>
<evidence type="ECO:0000313" key="6">
    <source>
        <dbReference type="Proteomes" id="UP000316238"/>
    </source>
</evidence>
<dbReference type="SUPFAM" id="SSF50965">
    <property type="entry name" value="Galactose oxidase, central domain"/>
    <property type="match status" value="1"/>
</dbReference>
<dbReference type="AlphaFoldDB" id="A0A521G0Y5"/>
<evidence type="ECO:0000256" key="1">
    <source>
        <dbReference type="ARBA" id="ARBA00022729"/>
    </source>
</evidence>
<evidence type="ECO:0000313" key="5">
    <source>
        <dbReference type="EMBL" id="TAA74687.1"/>
    </source>
</evidence>
<dbReference type="Proteomes" id="UP000316238">
    <property type="component" value="Unassembled WGS sequence"/>
</dbReference>
<comment type="caution">
    <text evidence="5">The sequence shown here is derived from an EMBL/GenBank/DDBJ whole genome shotgun (WGS) entry which is preliminary data.</text>
</comment>
<dbReference type="InterPro" id="IPR013519">
    <property type="entry name" value="Int_alpha_beta-p"/>
</dbReference>
<proteinExistence type="predicted"/>
<organism evidence="5 6">
    <name type="scientific">Candidatus Electronema aureum</name>
    <dbReference type="NCBI Taxonomy" id="2005002"/>
    <lineage>
        <taxon>Bacteria</taxon>
        <taxon>Pseudomonadati</taxon>
        <taxon>Thermodesulfobacteriota</taxon>
        <taxon>Desulfobulbia</taxon>
        <taxon>Desulfobulbales</taxon>
        <taxon>Desulfobulbaceae</taxon>
        <taxon>Candidatus Electronema</taxon>
    </lineage>
</organism>
<evidence type="ECO:0000256" key="2">
    <source>
        <dbReference type="ARBA" id="ARBA00022737"/>
    </source>
</evidence>
<evidence type="ECO:0000256" key="3">
    <source>
        <dbReference type="ARBA" id="ARBA00023180"/>
    </source>
</evidence>
<evidence type="ECO:0000256" key="4">
    <source>
        <dbReference type="SAM" id="SignalP"/>
    </source>
</evidence>
<dbReference type="SMART" id="SM00191">
    <property type="entry name" value="Int_alpha"/>
    <property type="match status" value="5"/>
</dbReference>
<dbReference type="PANTHER" id="PTHR36220">
    <property type="entry name" value="UNNAMED PRODUCT"/>
    <property type="match status" value="1"/>
</dbReference>
<dbReference type="PANTHER" id="PTHR36220:SF1">
    <property type="entry name" value="GAMMA TUBULIN COMPLEX COMPONENT C-TERMINAL DOMAIN-CONTAINING PROTEIN"/>
    <property type="match status" value="1"/>
</dbReference>
<sequence>MKTTLKGLLFLAALLVLAVGQAQAAIDPTTAKKLLTGDGADGEEFGSSVSVSGDTAVIGAHYDDGGKGAVYIFTRAVDGSWSQQKLTADDGAAGDEFGVSVAVSGDMAIIGACHDDDKGTDSGSAYVFVRAAGGSWSQQKKLIATDGVADDLFGSSVSVDGDTAIIGAHGNDSGKGVAYVFTRTNGVWSEQPKLTDNDGATHDYFGTSVSLAGDTAIIGASGNDSRKGAAYVFTRTGSVWSQQQKLIAADGAADDYFGSSVSVDGDTAIIGASGNDTEKGAAYVFTRTSGVWTQQQPKLTATDGSEVDWFGYSVSVDGDTVVVGASNNDTSKGAAYVFTCTGSTWNQQSKLVAADGGADDYFGSSVAVDGDTVVVGAYGDDSAKGSAYVFGGPVSAALPAINFLLLRN</sequence>
<feature type="chain" id="PRO_5021810871" evidence="4">
    <location>
        <begin position="25"/>
        <end position="408"/>
    </location>
</feature>
<accession>A0A521G0Y5</accession>
<feature type="signal peptide" evidence="4">
    <location>
        <begin position="1"/>
        <end position="24"/>
    </location>
</feature>
<dbReference type="Gene3D" id="2.130.10.130">
    <property type="entry name" value="Integrin alpha, N-terminal"/>
    <property type="match status" value="3"/>
</dbReference>
<dbReference type="InterPro" id="IPR011043">
    <property type="entry name" value="Gal_Oxase/kelch_b-propeller"/>
</dbReference>
<protein>
    <submittedName>
        <fullName evidence="5">FG-GAP repeat-containing protein</fullName>
    </submittedName>
</protein>
<dbReference type="InterPro" id="IPR013517">
    <property type="entry name" value="FG-GAP"/>
</dbReference>
<name>A0A521G0Y5_9BACT</name>
<dbReference type="PROSITE" id="PS51470">
    <property type="entry name" value="FG_GAP"/>
    <property type="match status" value="2"/>
</dbReference>
<reference evidence="5" key="1">
    <citation type="submission" date="2017-07" db="EMBL/GenBank/DDBJ databases">
        <title>The cable genome - Insights into the physiology and evolution of filamentous bacteria capable of sulfide oxidation via long distance electron transfer.</title>
        <authorList>
            <person name="Thorup C."/>
            <person name="Bjerg J.T."/>
            <person name="Schreiber L."/>
            <person name="Nielsen L.P."/>
            <person name="Kjeldsen K.U."/>
            <person name="Boesen T."/>
            <person name="Boggild A."/>
            <person name="Meysman F."/>
            <person name="Geelhoed J."/>
            <person name="Schramm A."/>
        </authorList>
    </citation>
    <scope>NUCLEOTIDE SEQUENCE [LARGE SCALE GENOMIC DNA]</scope>
    <source>
        <strain evidence="5">GS</strain>
    </source>
</reference>
<dbReference type="EMBL" id="NQJD01000020">
    <property type="protein sequence ID" value="TAA74687.1"/>
    <property type="molecule type" value="Genomic_DNA"/>
</dbReference>
<keyword evidence="1 4" id="KW-0732">Signal</keyword>